<proteinExistence type="predicted"/>
<reference evidence="1" key="1">
    <citation type="submission" date="2014-09" db="EMBL/GenBank/DDBJ databases">
        <authorList>
            <person name="Magalhaes I.L.F."/>
            <person name="Oliveira U."/>
            <person name="Santos F.R."/>
            <person name="Vidigal T.H.D.A."/>
            <person name="Brescovit A.D."/>
            <person name="Santos A.J."/>
        </authorList>
    </citation>
    <scope>NUCLEOTIDE SEQUENCE</scope>
    <source>
        <tissue evidence="1">Shoot tissue taken approximately 20 cm above the soil surface</tissue>
    </source>
</reference>
<reference evidence="1" key="2">
    <citation type="journal article" date="2015" name="Data Brief">
        <title>Shoot transcriptome of the giant reed, Arundo donax.</title>
        <authorList>
            <person name="Barrero R.A."/>
            <person name="Guerrero F.D."/>
            <person name="Moolhuijzen P."/>
            <person name="Goolsby J.A."/>
            <person name="Tidwell J."/>
            <person name="Bellgard S.E."/>
            <person name="Bellgard M.I."/>
        </authorList>
    </citation>
    <scope>NUCLEOTIDE SEQUENCE</scope>
    <source>
        <tissue evidence="1">Shoot tissue taken approximately 20 cm above the soil surface</tissue>
    </source>
</reference>
<organism evidence="1">
    <name type="scientific">Arundo donax</name>
    <name type="common">Giant reed</name>
    <name type="synonym">Donax arundinaceus</name>
    <dbReference type="NCBI Taxonomy" id="35708"/>
    <lineage>
        <taxon>Eukaryota</taxon>
        <taxon>Viridiplantae</taxon>
        <taxon>Streptophyta</taxon>
        <taxon>Embryophyta</taxon>
        <taxon>Tracheophyta</taxon>
        <taxon>Spermatophyta</taxon>
        <taxon>Magnoliopsida</taxon>
        <taxon>Liliopsida</taxon>
        <taxon>Poales</taxon>
        <taxon>Poaceae</taxon>
        <taxon>PACMAD clade</taxon>
        <taxon>Arundinoideae</taxon>
        <taxon>Arundineae</taxon>
        <taxon>Arundo</taxon>
    </lineage>
</organism>
<protein>
    <submittedName>
        <fullName evidence="1">Uncharacterized protein</fullName>
    </submittedName>
</protein>
<name>A0A0A9TT92_ARUDO</name>
<dbReference type="EMBL" id="GBRH01279666">
    <property type="protein sequence ID" value="JAD18229.1"/>
    <property type="molecule type" value="Transcribed_RNA"/>
</dbReference>
<evidence type="ECO:0000313" key="1">
    <source>
        <dbReference type="EMBL" id="JAD18229.1"/>
    </source>
</evidence>
<dbReference type="AlphaFoldDB" id="A0A0A9TT92"/>
<accession>A0A0A9TT92</accession>
<sequence length="53" mass="6278">MLLSIQAQPVWLYPVHNHPDVLAFFGTYIGFFMACFDKELSFRKSRHSSFIKR</sequence>